<dbReference type="AlphaFoldDB" id="A0A0B2JWH1"/>
<dbReference type="STRING" id="82374.NZ47_07655"/>
<comment type="caution">
    <text evidence="2">The sequence shown here is derived from an EMBL/GenBank/DDBJ whole genome shotgun (WGS) entry which is preliminary data.</text>
</comment>
<organism evidence="2 3">
    <name type="scientific">Anaerovibrio lipolyticus</name>
    <dbReference type="NCBI Taxonomy" id="82374"/>
    <lineage>
        <taxon>Bacteria</taxon>
        <taxon>Bacillati</taxon>
        <taxon>Bacillota</taxon>
        <taxon>Negativicutes</taxon>
        <taxon>Selenomonadales</taxon>
        <taxon>Selenomonadaceae</taxon>
        <taxon>Anaerovibrio</taxon>
    </lineage>
</organism>
<accession>A0A0B2JWH1</accession>
<keyword evidence="1" id="KW-1133">Transmembrane helix</keyword>
<reference evidence="2 3" key="1">
    <citation type="journal article" date="2013" name="PLoS ONE">
        <title>Identification and characterization of three novel lipases belonging to families II and V from Anaerovibrio lipolyticus 5ST.</title>
        <authorList>
            <person name="Prive F."/>
            <person name="Kaderbhai N.N."/>
            <person name="Girdwood S."/>
            <person name="Worgan H.J."/>
            <person name="Pinloche E."/>
            <person name="Scollan N.D."/>
            <person name="Huws S.A."/>
            <person name="Newbold C.J."/>
        </authorList>
    </citation>
    <scope>NUCLEOTIDE SEQUENCE [LARGE SCALE GENOMIC DNA]</scope>
    <source>
        <strain evidence="2 3">5S</strain>
    </source>
</reference>
<evidence type="ECO:0000313" key="2">
    <source>
        <dbReference type="EMBL" id="KHM51959.1"/>
    </source>
</evidence>
<evidence type="ECO:0000256" key="1">
    <source>
        <dbReference type="SAM" id="Phobius"/>
    </source>
</evidence>
<protein>
    <submittedName>
        <fullName evidence="2">50S ribosomal protein L9</fullName>
    </submittedName>
</protein>
<dbReference type="EMBL" id="JSCE01000157">
    <property type="protein sequence ID" value="KHM51959.1"/>
    <property type="molecule type" value="Genomic_DNA"/>
</dbReference>
<keyword evidence="1" id="KW-0812">Transmembrane</keyword>
<dbReference type="RefSeq" id="WP_027398005.1">
    <property type="nucleotide sequence ID" value="NZ_JSCE01000157.1"/>
</dbReference>
<dbReference type="eggNOG" id="ENOG5032ZU6">
    <property type="taxonomic scope" value="Bacteria"/>
</dbReference>
<name>A0A0B2JWH1_9FIRM</name>
<proteinExistence type="predicted"/>
<keyword evidence="1" id="KW-0472">Membrane</keyword>
<dbReference type="Proteomes" id="UP000030993">
    <property type="component" value="Unassembled WGS sequence"/>
</dbReference>
<keyword evidence="3" id="KW-1185">Reference proteome</keyword>
<dbReference type="GO" id="GO:0005840">
    <property type="term" value="C:ribosome"/>
    <property type="evidence" value="ECO:0007669"/>
    <property type="project" value="UniProtKB-KW"/>
</dbReference>
<sequence>MFQKTDFWIGLAVGAVAGIFGYRFMQEREQQMAAMQQSMLPAGQVPLAELQRQKEELEDMIAAQEAAQAE</sequence>
<keyword evidence="2" id="KW-0687">Ribonucleoprotein</keyword>
<evidence type="ECO:0000313" key="3">
    <source>
        <dbReference type="Proteomes" id="UP000030993"/>
    </source>
</evidence>
<gene>
    <name evidence="2" type="ORF">NZ47_07655</name>
</gene>
<feature type="transmembrane region" description="Helical" evidence="1">
    <location>
        <begin position="6"/>
        <end position="25"/>
    </location>
</feature>
<keyword evidence="2" id="KW-0689">Ribosomal protein</keyword>